<dbReference type="RefSeq" id="WP_378250006.1">
    <property type="nucleotide sequence ID" value="NZ_JBHSKF010000014.1"/>
</dbReference>
<dbReference type="InterPro" id="IPR038770">
    <property type="entry name" value="Na+/solute_symporter_sf"/>
</dbReference>
<evidence type="ECO:0000256" key="7">
    <source>
        <dbReference type="SAM" id="Phobius"/>
    </source>
</evidence>
<dbReference type="Gene3D" id="1.20.1530.20">
    <property type="match status" value="1"/>
</dbReference>
<comment type="caution">
    <text evidence="9">The sequence shown here is derived from an EMBL/GenBank/DDBJ whole genome shotgun (WGS) entry which is preliminary data.</text>
</comment>
<dbReference type="Proteomes" id="UP001596157">
    <property type="component" value="Unassembled WGS sequence"/>
</dbReference>
<organism evidence="9 10">
    <name type="scientific">Actinokineospora guangxiensis</name>
    <dbReference type="NCBI Taxonomy" id="1490288"/>
    <lineage>
        <taxon>Bacteria</taxon>
        <taxon>Bacillati</taxon>
        <taxon>Actinomycetota</taxon>
        <taxon>Actinomycetes</taxon>
        <taxon>Pseudonocardiales</taxon>
        <taxon>Pseudonocardiaceae</taxon>
        <taxon>Actinokineospora</taxon>
    </lineage>
</organism>
<gene>
    <name evidence="9" type="ORF">ACFPM7_24000</name>
</gene>
<keyword evidence="10" id="KW-1185">Reference proteome</keyword>
<dbReference type="InterPro" id="IPR050794">
    <property type="entry name" value="CPA2_transporter"/>
</dbReference>
<reference evidence="10" key="1">
    <citation type="journal article" date="2019" name="Int. J. Syst. Evol. Microbiol.">
        <title>The Global Catalogue of Microorganisms (GCM) 10K type strain sequencing project: providing services to taxonomists for standard genome sequencing and annotation.</title>
        <authorList>
            <consortium name="The Broad Institute Genomics Platform"/>
            <consortium name="The Broad Institute Genome Sequencing Center for Infectious Disease"/>
            <person name="Wu L."/>
            <person name="Ma J."/>
        </authorList>
    </citation>
    <scope>NUCLEOTIDE SEQUENCE [LARGE SCALE GENOMIC DNA]</scope>
    <source>
        <strain evidence="10">CCUG 59778</strain>
    </source>
</reference>
<evidence type="ECO:0000256" key="5">
    <source>
        <dbReference type="ARBA" id="ARBA00023065"/>
    </source>
</evidence>
<feature type="transmembrane region" description="Helical" evidence="7">
    <location>
        <begin position="275"/>
        <end position="293"/>
    </location>
</feature>
<dbReference type="EMBL" id="JBHSKF010000014">
    <property type="protein sequence ID" value="MFC5290130.1"/>
    <property type="molecule type" value="Genomic_DNA"/>
</dbReference>
<proteinExistence type="predicted"/>
<feature type="transmembrane region" description="Helical" evidence="7">
    <location>
        <begin position="221"/>
        <end position="240"/>
    </location>
</feature>
<evidence type="ECO:0000256" key="3">
    <source>
        <dbReference type="ARBA" id="ARBA00022692"/>
    </source>
</evidence>
<keyword evidence="3 7" id="KW-0812">Transmembrane</keyword>
<keyword evidence="6 7" id="KW-0472">Membrane</keyword>
<feature type="transmembrane region" description="Helical" evidence="7">
    <location>
        <begin position="32"/>
        <end position="52"/>
    </location>
</feature>
<evidence type="ECO:0000256" key="1">
    <source>
        <dbReference type="ARBA" id="ARBA00004141"/>
    </source>
</evidence>
<comment type="subcellular location">
    <subcellularLocation>
        <location evidence="1">Membrane</location>
        <topology evidence="1">Multi-pass membrane protein</topology>
    </subcellularLocation>
</comment>
<feature type="transmembrane region" description="Helical" evidence="7">
    <location>
        <begin position="305"/>
        <end position="326"/>
    </location>
</feature>
<feature type="domain" description="Cation/H+ exchanger transmembrane" evidence="8">
    <location>
        <begin position="17"/>
        <end position="389"/>
    </location>
</feature>
<feature type="transmembrane region" description="Helical" evidence="7">
    <location>
        <begin position="159"/>
        <end position="184"/>
    </location>
</feature>
<feature type="transmembrane region" description="Helical" evidence="7">
    <location>
        <begin position="338"/>
        <end position="361"/>
    </location>
</feature>
<keyword evidence="2" id="KW-0813">Transport</keyword>
<evidence type="ECO:0000256" key="2">
    <source>
        <dbReference type="ARBA" id="ARBA00022448"/>
    </source>
</evidence>
<keyword evidence="4 7" id="KW-1133">Transmembrane helix</keyword>
<evidence type="ECO:0000313" key="9">
    <source>
        <dbReference type="EMBL" id="MFC5290130.1"/>
    </source>
</evidence>
<feature type="transmembrane region" description="Helical" evidence="7">
    <location>
        <begin position="126"/>
        <end position="147"/>
    </location>
</feature>
<evidence type="ECO:0000256" key="6">
    <source>
        <dbReference type="ARBA" id="ARBA00023136"/>
    </source>
</evidence>
<sequence>MNQIVFLFVDLAIVLVVARVLGALAKKIDQPAVIGEVLAGILLGPTLLGEGISEVVFPAEVRPFLTALASVGVAVFMFGVGAELDRGTLRGKGRVATTVSLTSIAAPFALGSGLALYLAVNHEVQNRLAFVLFIGAAMSVTAFPVLARILSDRGMSRTAVGGIALTCAAVDDLLAWCLLAVVVVVSGGGAAQWLIALSPVYLAVMLWVVRPLLRRVFTPDRPAGTVLPVLLAGLLVSGAVTELIGLHFIFGAFFFGLVVPHRGTAALRGVVLERMGEFNAALLLPVFFIVAGLKVDLSSLGSTDLVELLLVLLVAVGGKFGGAYLAARLNRLPVRQSAALGVLMNTRGLTELIILSVGLQLGVLDQSLYSIMVVMAVITTAMAGPLLRIIYPASAVDHDLDVERARQRTAP</sequence>
<protein>
    <submittedName>
        <fullName evidence="9">Cation:proton antiporter</fullName>
    </submittedName>
</protein>
<feature type="transmembrane region" description="Helical" evidence="7">
    <location>
        <begin position="246"/>
        <end position="263"/>
    </location>
</feature>
<evidence type="ECO:0000313" key="10">
    <source>
        <dbReference type="Proteomes" id="UP001596157"/>
    </source>
</evidence>
<dbReference type="PANTHER" id="PTHR32468">
    <property type="entry name" value="CATION/H + ANTIPORTER"/>
    <property type="match status" value="1"/>
</dbReference>
<evidence type="ECO:0000259" key="8">
    <source>
        <dbReference type="Pfam" id="PF00999"/>
    </source>
</evidence>
<accession>A0ABW0EVL0</accession>
<name>A0ABW0EVL0_9PSEU</name>
<evidence type="ECO:0000256" key="4">
    <source>
        <dbReference type="ARBA" id="ARBA00022989"/>
    </source>
</evidence>
<feature type="transmembrane region" description="Helical" evidence="7">
    <location>
        <begin position="6"/>
        <end position="25"/>
    </location>
</feature>
<dbReference type="PANTHER" id="PTHR32468:SF0">
    <property type="entry name" value="K(+)_H(+) ANTIPORTER 1"/>
    <property type="match status" value="1"/>
</dbReference>
<keyword evidence="5" id="KW-0406">Ion transport</keyword>
<feature type="transmembrane region" description="Helical" evidence="7">
    <location>
        <begin position="96"/>
        <end position="120"/>
    </location>
</feature>
<dbReference type="Pfam" id="PF00999">
    <property type="entry name" value="Na_H_Exchanger"/>
    <property type="match status" value="1"/>
</dbReference>
<dbReference type="InterPro" id="IPR006153">
    <property type="entry name" value="Cation/H_exchanger_TM"/>
</dbReference>
<feature type="transmembrane region" description="Helical" evidence="7">
    <location>
        <begin position="367"/>
        <end position="387"/>
    </location>
</feature>
<feature type="transmembrane region" description="Helical" evidence="7">
    <location>
        <begin position="64"/>
        <end position="84"/>
    </location>
</feature>
<feature type="transmembrane region" description="Helical" evidence="7">
    <location>
        <begin position="190"/>
        <end position="209"/>
    </location>
</feature>